<comment type="pathway">
    <text evidence="2">Cofactor biosynthesis; molybdopterin biosynthesis.</text>
</comment>
<dbReference type="AlphaFoldDB" id="A0AAV9XE09"/>
<dbReference type="InterPro" id="IPR050105">
    <property type="entry name" value="MoCo_biosynth_MoaA/MoaC"/>
</dbReference>
<gene>
    <name evidence="7" type="ORF">TWF694_008728</name>
</gene>
<dbReference type="InterPro" id="IPR023045">
    <property type="entry name" value="MoaC"/>
</dbReference>
<evidence type="ECO:0000256" key="1">
    <source>
        <dbReference type="ARBA" id="ARBA00001637"/>
    </source>
</evidence>
<organism evidence="7 8">
    <name type="scientific">Orbilia ellipsospora</name>
    <dbReference type="NCBI Taxonomy" id="2528407"/>
    <lineage>
        <taxon>Eukaryota</taxon>
        <taxon>Fungi</taxon>
        <taxon>Dikarya</taxon>
        <taxon>Ascomycota</taxon>
        <taxon>Pezizomycotina</taxon>
        <taxon>Orbiliomycetes</taxon>
        <taxon>Orbiliales</taxon>
        <taxon>Orbiliaceae</taxon>
        <taxon>Orbilia</taxon>
    </lineage>
</organism>
<dbReference type="EMBL" id="JAVHJO010000005">
    <property type="protein sequence ID" value="KAK6539891.1"/>
    <property type="molecule type" value="Genomic_DNA"/>
</dbReference>
<evidence type="ECO:0000256" key="3">
    <source>
        <dbReference type="ARBA" id="ARBA00012575"/>
    </source>
</evidence>
<dbReference type="Gene3D" id="3.30.70.640">
    <property type="entry name" value="Molybdopterin cofactor biosynthesis C (MoaC) domain"/>
    <property type="match status" value="1"/>
</dbReference>
<dbReference type="PANTHER" id="PTHR22960:SF0">
    <property type="entry name" value="MOLYBDENUM COFACTOR BIOSYNTHESIS PROTEIN 1"/>
    <property type="match status" value="1"/>
</dbReference>
<dbReference type="Proteomes" id="UP001365542">
    <property type="component" value="Unassembled WGS sequence"/>
</dbReference>
<evidence type="ECO:0000256" key="2">
    <source>
        <dbReference type="ARBA" id="ARBA00005046"/>
    </source>
</evidence>
<dbReference type="GO" id="GO:0061798">
    <property type="term" value="F:GTP 3',8'-cyclase activity"/>
    <property type="evidence" value="ECO:0007669"/>
    <property type="project" value="TreeGrafter"/>
</dbReference>
<comment type="caution">
    <text evidence="7">The sequence shown here is derived from an EMBL/GenBank/DDBJ whole genome shotgun (WGS) entry which is preliminary data.</text>
</comment>
<dbReference type="EC" id="4.6.1.17" evidence="3"/>
<evidence type="ECO:0000256" key="4">
    <source>
        <dbReference type="ARBA" id="ARBA00023150"/>
    </source>
</evidence>
<name>A0AAV9XE09_9PEZI</name>
<evidence type="ECO:0000313" key="7">
    <source>
        <dbReference type="EMBL" id="KAK6539891.1"/>
    </source>
</evidence>
<dbReference type="Pfam" id="PF01967">
    <property type="entry name" value="MoaC"/>
    <property type="match status" value="1"/>
</dbReference>
<accession>A0AAV9XE09</accession>
<dbReference type="GO" id="GO:0006777">
    <property type="term" value="P:Mo-molybdopterin cofactor biosynthetic process"/>
    <property type="evidence" value="ECO:0007669"/>
    <property type="project" value="UniProtKB-KW"/>
</dbReference>
<dbReference type="InterPro" id="IPR002820">
    <property type="entry name" value="Mopterin_CF_biosynth-C_dom"/>
</dbReference>
<dbReference type="PANTHER" id="PTHR22960">
    <property type="entry name" value="MOLYBDOPTERIN COFACTOR SYNTHESIS PROTEIN A"/>
    <property type="match status" value="1"/>
</dbReference>
<dbReference type="NCBIfam" id="TIGR00581">
    <property type="entry name" value="moaC"/>
    <property type="match status" value="1"/>
</dbReference>
<dbReference type="SUPFAM" id="SSF55040">
    <property type="entry name" value="Molybdenum cofactor biosynthesis protein C, MoaC"/>
    <property type="match status" value="1"/>
</dbReference>
<dbReference type="GO" id="GO:0061799">
    <property type="term" value="F:cyclic pyranopterin monophosphate synthase activity"/>
    <property type="evidence" value="ECO:0007669"/>
    <property type="project" value="UniProtKB-EC"/>
</dbReference>
<feature type="domain" description="Molybdopterin cofactor biosynthesis C (MoaC)" evidence="6">
    <location>
        <begin position="19"/>
        <end position="162"/>
    </location>
</feature>
<dbReference type="HAMAP" id="MF_01224_B">
    <property type="entry name" value="MoaC_B"/>
    <property type="match status" value="1"/>
</dbReference>
<sequence length="178" mass="19188">MQNTTPNLTHVLPSGAAFMVPIHEKQVTTRTAKAVSSVKFSNSSAIGLIKSNSNKKGDVLSISRIAGIMAAKKTSDIIPLCHPIWISKVQVDLRVVESKDIEGEPNGRIDILTTVTCDGKTGVEMEALTAAMSAALTVYDMCKAVDKGMIIDGTRVVEKVGGKSGDWKEEGWLEWLEM</sequence>
<keyword evidence="5" id="KW-0456">Lyase</keyword>
<dbReference type="InterPro" id="IPR036522">
    <property type="entry name" value="MoaC_sf"/>
</dbReference>
<protein>
    <recommendedName>
        <fullName evidence="3">cyclic pyranopterin monophosphate synthase</fullName>
        <ecNumber evidence="3">4.6.1.17</ecNumber>
    </recommendedName>
</protein>
<keyword evidence="4" id="KW-0501">Molybdenum cofactor biosynthesis</keyword>
<dbReference type="NCBIfam" id="NF006870">
    <property type="entry name" value="PRK09364.1"/>
    <property type="match status" value="1"/>
</dbReference>
<proteinExistence type="inferred from homology"/>
<reference evidence="7 8" key="1">
    <citation type="submission" date="2019-10" db="EMBL/GenBank/DDBJ databases">
        <authorList>
            <person name="Palmer J.M."/>
        </authorList>
    </citation>
    <scope>NUCLEOTIDE SEQUENCE [LARGE SCALE GENOMIC DNA]</scope>
    <source>
        <strain evidence="7 8">TWF694</strain>
    </source>
</reference>
<dbReference type="InterPro" id="IPR047594">
    <property type="entry name" value="MoaC_bact/euk"/>
</dbReference>
<comment type="catalytic activity">
    <reaction evidence="1">
        <text>(8S)-3',8-cyclo-7,8-dihydroguanosine 5'-triphosphate = cyclic pyranopterin phosphate + diphosphate</text>
        <dbReference type="Rhea" id="RHEA:49580"/>
        <dbReference type="ChEBI" id="CHEBI:33019"/>
        <dbReference type="ChEBI" id="CHEBI:59648"/>
        <dbReference type="ChEBI" id="CHEBI:131766"/>
        <dbReference type="EC" id="4.6.1.17"/>
    </reaction>
</comment>
<dbReference type="CDD" id="cd01420">
    <property type="entry name" value="MoaC_PE"/>
    <property type="match status" value="1"/>
</dbReference>
<evidence type="ECO:0000256" key="5">
    <source>
        <dbReference type="ARBA" id="ARBA00023239"/>
    </source>
</evidence>
<keyword evidence="8" id="KW-1185">Reference proteome</keyword>
<evidence type="ECO:0000259" key="6">
    <source>
        <dbReference type="Pfam" id="PF01967"/>
    </source>
</evidence>
<evidence type="ECO:0000313" key="8">
    <source>
        <dbReference type="Proteomes" id="UP001365542"/>
    </source>
</evidence>